<name>A0ABR0TDY1_AURPU</name>
<dbReference type="InterPro" id="IPR037238">
    <property type="entry name" value="YbiA-like_sf"/>
</dbReference>
<organism evidence="3 4">
    <name type="scientific">Aureobasidium pullulans</name>
    <name type="common">Black yeast</name>
    <name type="synonym">Pullularia pullulans</name>
    <dbReference type="NCBI Taxonomy" id="5580"/>
    <lineage>
        <taxon>Eukaryota</taxon>
        <taxon>Fungi</taxon>
        <taxon>Dikarya</taxon>
        <taxon>Ascomycota</taxon>
        <taxon>Pezizomycotina</taxon>
        <taxon>Dothideomycetes</taxon>
        <taxon>Dothideomycetidae</taxon>
        <taxon>Dothideales</taxon>
        <taxon>Saccotheciaceae</taxon>
        <taxon>Aureobasidium</taxon>
    </lineage>
</organism>
<comment type="caution">
    <text evidence="3">The sequence shown here is derived from an EMBL/GenBank/DDBJ whole genome shotgun (WGS) entry which is preliminary data.</text>
</comment>
<keyword evidence="4" id="KW-1185">Reference proteome</keyword>
<accession>A0ABR0TDY1</accession>
<dbReference type="SUPFAM" id="SSF143990">
    <property type="entry name" value="YbiA-like"/>
    <property type="match status" value="1"/>
</dbReference>
<dbReference type="EMBL" id="JASGXD010000011">
    <property type="protein sequence ID" value="KAK6002643.1"/>
    <property type="molecule type" value="Genomic_DNA"/>
</dbReference>
<reference evidence="3 4" key="1">
    <citation type="submission" date="2023-11" db="EMBL/GenBank/DDBJ databases">
        <title>Draft genome sequence and annotation of the polyextremotolerant black yeast-like fungus Aureobasidium pullulans NRRL 62042.</title>
        <authorList>
            <person name="Dielentheis-Frenken M.R.E."/>
            <person name="Wibberg D."/>
            <person name="Blank L.M."/>
            <person name="Tiso T."/>
        </authorList>
    </citation>
    <scope>NUCLEOTIDE SEQUENCE [LARGE SCALE GENOMIC DNA]</scope>
    <source>
        <strain evidence="3 4">NRRL 62042</strain>
    </source>
</reference>
<evidence type="ECO:0000313" key="4">
    <source>
        <dbReference type="Proteomes" id="UP001341245"/>
    </source>
</evidence>
<feature type="compositionally biased region" description="Acidic residues" evidence="1">
    <location>
        <begin position="191"/>
        <end position="215"/>
    </location>
</feature>
<dbReference type="InterPro" id="IPR012816">
    <property type="entry name" value="NADAR"/>
</dbReference>
<evidence type="ECO:0000256" key="1">
    <source>
        <dbReference type="SAM" id="MobiDB-lite"/>
    </source>
</evidence>
<dbReference type="Pfam" id="PF08719">
    <property type="entry name" value="NADAR"/>
    <property type="match status" value="1"/>
</dbReference>
<feature type="region of interest" description="Disordered" evidence="1">
    <location>
        <begin position="1"/>
        <end position="25"/>
    </location>
</feature>
<feature type="domain" description="NADAR" evidence="2">
    <location>
        <begin position="31"/>
        <end position="187"/>
    </location>
</feature>
<dbReference type="NCBIfam" id="TIGR02464">
    <property type="entry name" value="ribofla_fusion"/>
    <property type="match status" value="1"/>
</dbReference>
<dbReference type="Proteomes" id="UP001341245">
    <property type="component" value="Unassembled WGS sequence"/>
</dbReference>
<evidence type="ECO:0000313" key="3">
    <source>
        <dbReference type="EMBL" id="KAK6002643.1"/>
    </source>
</evidence>
<dbReference type="Gene3D" id="1.10.357.40">
    <property type="entry name" value="YbiA-like"/>
    <property type="match status" value="1"/>
</dbReference>
<gene>
    <name evidence="3" type="ORF">QM012_001393</name>
</gene>
<proteinExistence type="predicted"/>
<dbReference type="CDD" id="cd15457">
    <property type="entry name" value="NADAR"/>
    <property type="match status" value="1"/>
</dbReference>
<evidence type="ECO:0000259" key="2">
    <source>
        <dbReference type="Pfam" id="PF08719"/>
    </source>
</evidence>
<sequence length="305" mass="34052">MAVSHPFLSSDHNSAQDVPPNPPKTLSEPVYFFGTTERPYGIFSQFKKCTFTDPNYPNVKFNCSEQYMMYSKAQTFSSPSIAAQILVETASAAQKKLGRQIKDFSDAVWDNVKFGIVERGNYLKFSQNEKFKEVLLETGDRLLVEAAANDKIWGIGFSAAGAKKVSREIWGQNLLGKALMNVREKIRAEEAGEDEDEEADESAEQATDEEADEEADNHPAIPIPSTANRKRKHDPITNDESPESKKTPSKKARISTIADANKGLHRILNKTKGQHDEDERITEDDLLEMLTKKAAEDSMIYGSGR</sequence>
<protein>
    <recommendedName>
        <fullName evidence="2">NADAR domain-containing protein</fullName>
    </recommendedName>
</protein>
<feature type="region of interest" description="Disordered" evidence="1">
    <location>
        <begin position="189"/>
        <end position="261"/>
    </location>
</feature>